<protein>
    <recommendedName>
        <fullName evidence="6">Serpentine receptor class gamma</fullName>
    </recommendedName>
</protein>
<evidence type="ECO:0000313" key="7">
    <source>
        <dbReference type="EMBL" id="CAB3397841.1"/>
    </source>
</evidence>
<dbReference type="GO" id="GO:0016020">
    <property type="term" value="C:membrane"/>
    <property type="evidence" value="ECO:0007669"/>
    <property type="project" value="UniProtKB-SubCell"/>
</dbReference>
<keyword evidence="5 6" id="KW-0472">Membrane</keyword>
<accession>A0A8S1E8I3</accession>
<gene>
    <name evidence="7" type="ORF">CBOVIS_LOCUS1196</name>
</gene>
<feature type="transmembrane region" description="Helical" evidence="6">
    <location>
        <begin position="148"/>
        <end position="172"/>
    </location>
</feature>
<feature type="transmembrane region" description="Helical" evidence="6">
    <location>
        <begin position="6"/>
        <end position="29"/>
    </location>
</feature>
<evidence type="ECO:0000256" key="4">
    <source>
        <dbReference type="ARBA" id="ARBA00022989"/>
    </source>
</evidence>
<reference evidence="7 8" key="1">
    <citation type="submission" date="2020-04" db="EMBL/GenBank/DDBJ databases">
        <authorList>
            <person name="Laetsch R D."/>
            <person name="Stevens L."/>
            <person name="Kumar S."/>
            <person name="Blaxter L. M."/>
        </authorList>
    </citation>
    <scope>NUCLEOTIDE SEQUENCE [LARGE SCALE GENOMIC DNA]</scope>
</reference>
<comment type="caution">
    <text evidence="7">The sequence shown here is derived from an EMBL/GenBank/DDBJ whole genome shotgun (WGS) entry which is preliminary data.</text>
</comment>
<dbReference type="OrthoDB" id="5852304at2759"/>
<keyword evidence="3 6" id="KW-0812">Transmembrane</keyword>
<evidence type="ECO:0000256" key="2">
    <source>
        <dbReference type="ARBA" id="ARBA00005692"/>
    </source>
</evidence>
<dbReference type="AlphaFoldDB" id="A0A8S1E8I3"/>
<feature type="transmembrane region" description="Helical" evidence="6">
    <location>
        <begin position="95"/>
        <end position="113"/>
    </location>
</feature>
<keyword evidence="4 6" id="KW-1133">Transmembrane helix</keyword>
<dbReference type="PANTHER" id="PTHR31552">
    <property type="entry name" value="SERPENTINE RECEPTOR CLASS GAMMA"/>
    <property type="match status" value="1"/>
</dbReference>
<evidence type="ECO:0000256" key="1">
    <source>
        <dbReference type="ARBA" id="ARBA00004141"/>
    </source>
</evidence>
<dbReference type="GO" id="GO:0007606">
    <property type="term" value="P:sensory perception of chemical stimulus"/>
    <property type="evidence" value="ECO:0007669"/>
    <property type="project" value="UniProtKB-UniRule"/>
</dbReference>
<dbReference type="GO" id="GO:0004888">
    <property type="term" value="F:transmembrane signaling receptor activity"/>
    <property type="evidence" value="ECO:0007669"/>
    <property type="project" value="InterPro"/>
</dbReference>
<sequence>MDTFTPLFSFTCFYGAFSILLYILTFVLICKDSKTFPGSFFTLYKANFFYNILTFANSFITVRIPNATCKTCKLASFFEDQISGRNEFPLRIFSCIHYSMAYVQYSMIFLVSANRFTQFFYYNHNDLLAMLDDSKVKNELFEKLPNSAFILGFTGFQLSCYALYVATVAFLFKNSQRFLGIQFYLYKWNFLFIREKIVYRKEYEDVFVSIIDSPIALRSIKTAIVENGRI</sequence>
<organism evidence="7 8">
    <name type="scientific">Caenorhabditis bovis</name>
    <dbReference type="NCBI Taxonomy" id="2654633"/>
    <lineage>
        <taxon>Eukaryota</taxon>
        <taxon>Metazoa</taxon>
        <taxon>Ecdysozoa</taxon>
        <taxon>Nematoda</taxon>
        <taxon>Chromadorea</taxon>
        <taxon>Rhabditida</taxon>
        <taxon>Rhabditina</taxon>
        <taxon>Rhabditomorpha</taxon>
        <taxon>Rhabditoidea</taxon>
        <taxon>Rhabditidae</taxon>
        <taxon>Peloderinae</taxon>
        <taxon>Caenorhabditis</taxon>
    </lineage>
</organism>
<dbReference type="PANTHER" id="PTHR31552:SF8">
    <property type="entry name" value="SERPENTINE RECEPTOR CLASS GAMMA"/>
    <property type="match status" value="1"/>
</dbReference>
<evidence type="ECO:0000313" key="8">
    <source>
        <dbReference type="Proteomes" id="UP000494206"/>
    </source>
</evidence>
<evidence type="ECO:0000256" key="6">
    <source>
        <dbReference type="RuleBase" id="RU280813"/>
    </source>
</evidence>
<dbReference type="Pfam" id="PF02118">
    <property type="entry name" value="Srg"/>
    <property type="match status" value="1"/>
</dbReference>
<dbReference type="EMBL" id="CADEPM010000001">
    <property type="protein sequence ID" value="CAB3397841.1"/>
    <property type="molecule type" value="Genomic_DNA"/>
</dbReference>
<proteinExistence type="inferred from homology"/>
<evidence type="ECO:0000256" key="5">
    <source>
        <dbReference type="ARBA" id="ARBA00023136"/>
    </source>
</evidence>
<keyword evidence="8" id="KW-1185">Reference proteome</keyword>
<evidence type="ECO:0000256" key="3">
    <source>
        <dbReference type="ARBA" id="ARBA00022692"/>
    </source>
</evidence>
<comment type="caution">
    <text evidence="6">Lacks conserved residue(s) required for the propagation of feature annotation.</text>
</comment>
<comment type="similarity">
    <text evidence="2 6">Belongs to the nematode receptor-like protein srg family.</text>
</comment>
<dbReference type="InterPro" id="IPR000609">
    <property type="entry name" value="7TM_GPCR_serpentine_rcpt_Srg"/>
</dbReference>
<dbReference type="Proteomes" id="UP000494206">
    <property type="component" value="Unassembled WGS sequence"/>
</dbReference>
<name>A0A8S1E8I3_9PELO</name>
<comment type="subcellular location">
    <subcellularLocation>
        <location evidence="1">Membrane</location>
        <topology evidence="1">Multi-pass membrane protein</topology>
    </subcellularLocation>
</comment>